<accession>A0A117LB81</accession>
<name>A0A117LB81_9THEO</name>
<dbReference type="Proteomes" id="UP000053326">
    <property type="component" value="Unassembled WGS sequence"/>
</dbReference>
<gene>
    <name evidence="1" type="ORF">XD66_1187</name>
</gene>
<organism evidence="1 2">
    <name type="scientific">Thermacetogenium phaeum</name>
    <dbReference type="NCBI Taxonomy" id="85874"/>
    <lineage>
        <taxon>Bacteria</taxon>
        <taxon>Bacillati</taxon>
        <taxon>Bacillota</taxon>
        <taxon>Clostridia</taxon>
        <taxon>Thermoanaerobacterales</taxon>
        <taxon>Thermoanaerobacteraceae</taxon>
        <taxon>Thermacetogenium</taxon>
    </lineage>
</organism>
<dbReference type="EMBL" id="LGFO01000162">
    <property type="protein sequence ID" value="KUK36111.1"/>
    <property type="molecule type" value="Genomic_DNA"/>
</dbReference>
<reference evidence="2" key="1">
    <citation type="journal article" date="2015" name="MBio">
        <title>Genome-Resolved Metagenomic Analysis Reveals Roles for Candidate Phyla and Other Microbial Community Members in Biogeochemical Transformations in Oil Reservoirs.</title>
        <authorList>
            <person name="Hu P."/>
            <person name="Tom L."/>
            <person name="Singh A."/>
            <person name="Thomas B.C."/>
            <person name="Baker B.J."/>
            <person name="Piceno Y.M."/>
            <person name="Andersen G.L."/>
            <person name="Banfield J.F."/>
        </authorList>
    </citation>
    <scope>NUCLEOTIDE SEQUENCE [LARGE SCALE GENOMIC DNA]</scope>
</reference>
<comment type="caution">
    <text evidence="1">The sequence shown here is derived from an EMBL/GenBank/DDBJ whole genome shotgun (WGS) entry which is preliminary data.</text>
</comment>
<protein>
    <submittedName>
        <fullName evidence="1">Uncharacterized protein</fullName>
    </submittedName>
</protein>
<evidence type="ECO:0000313" key="2">
    <source>
        <dbReference type="Proteomes" id="UP000053326"/>
    </source>
</evidence>
<evidence type="ECO:0000313" key="1">
    <source>
        <dbReference type="EMBL" id="KUK36111.1"/>
    </source>
</evidence>
<sequence>MDEQVLETSRSTPASASRRLSRCKEEFLPCVIGERVEVSLPRHPAVGAVCHFFLNVRTSRTIRLMALNPLFSPLTRLDS</sequence>
<dbReference type="AlphaFoldDB" id="A0A117LB81"/>
<proteinExistence type="predicted"/>